<sequence>MNRLRLLTWLDVRRHIRSKTKYGTKLPDSLVKIRCFSDAVEIGITNEDNLEEAKHTVKEWFGDWYLENESVIQLDMGDATLPVEFISGKEVSLTDIDVRPFWEEIAYLENSSEVEAVKANSVKLPEPYTDNPTDTGKPSLIAFYSFKGGVGRTLNLAAYLFALLDKAKELNKSITVLVIDADLEAPGLTYWNAFEKQQPAVSFMDFLEVFHYSPIEREEALSWFAKEVKKTPKNEGGSTVYFLPACRDDKQLLDTPILPEHLVRSTDGVWEYGNAIHRLGKVVGADYVFIDLRAGLSEISSPIIFDPRIKRFLVTTINEQSVRGTSLVLKQIGKVAPSEADVDAQRYYDPSLVINMLKEEFRKLPMYFDAYDTFRDDYNQLEEEEGLIVSSKRLEIKDAFFAEELLYVNNWEEARSKLKATSLMENARKWAEMQLDNDSEEALTNVHSEEASTNVHSEEASTNVHREEQSSLEAVISLRDLCRKYEYAEQGQGEDLLITEPLHNLATNFRDKLPHVLSIGAKGAGKTFNYIQLSRFKYWEKFLNRVDNKNHEPQLKKTYIFPLLQSSNLKENAKKVINEARKELQGALGENFIDKFTHSEYTDRIITALNEQKWNEPQWTEFWVSEIARAISVSSNTNIPNNLSSIDHELKNKGLHIIFLFDGLEDIFRDIASSKEEQKALRALIDDLPKKLSEIRQSNLGIIIFLRRDFLKYTITQNLSQFENLYRSYDLSWDEDSFLRLVYWICSESQVINAKKNNIYEFSKENLKNELENLWGKKLGSDKSNEAYTASWIFAALTDFNGRLQARDIVRFLYNAAGITVNKANELQLEKWFISRLLHPKAIRQALKPCSTKKVEEAKEEYPLFKKWVDDELPYLAPAEKKIPFAVEQFNMDQQTVRLLEEMGVIYEDKDKEEIARFYMPEIFREGLGFSGTGARPRILALKRKILGKGIL</sequence>
<keyword evidence="2" id="KW-0067">ATP-binding</keyword>
<gene>
    <name evidence="4" type="ORF">IM676_04335</name>
</gene>
<dbReference type="NCBIfam" id="NF047398">
    <property type="entry name" value="AAA_KGGVGR"/>
    <property type="match status" value="1"/>
</dbReference>
<dbReference type="Proteomes" id="UP000593846">
    <property type="component" value="Chromosome"/>
</dbReference>
<dbReference type="GO" id="GO:0009898">
    <property type="term" value="C:cytoplasmic side of plasma membrane"/>
    <property type="evidence" value="ECO:0007669"/>
    <property type="project" value="TreeGrafter"/>
</dbReference>
<dbReference type="InterPro" id="IPR050625">
    <property type="entry name" value="ParA/MinD_ATPase"/>
</dbReference>
<feature type="coiled-coil region" evidence="3">
    <location>
        <begin position="563"/>
        <end position="590"/>
    </location>
</feature>
<dbReference type="EMBL" id="CP063311">
    <property type="protein sequence ID" value="QOV23539.1"/>
    <property type="molecule type" value="Genomic_DNA"/>
</dbReference>
<dbReference type="RefSeq" id="WP_200989085.1">
    <property type="nucleotide sequence ID" value="NZ_CP063311.1"/>
</dbReference>
<dbReference type="Gene3D" id="3.40.50.300">
    <property type="entry name" value="P-loop containing nucleotide triphosphate hydrolases"/>
    <property type="match status" value="1"/>
</dbReference>
<keyword evidence="1" id="KW-0547">Nucleotide-binding</keyword>
<reference evidence="5" key="1">
    <citation type="submission" date="2020-10" db="EMBL/GenBank/DDBJ databases">
        <title>Genome-based taxonomic classification of the species Anabaenopsis elenkinii.</title>
        <authorList>
            <person name="Delbaje E."/>
            <person name="Andreote A.P.D."/>
            <person name="Pellegrinetti T.A."/>
            <person name="Cruz R.B."/>
            <person name="Branco L.H.Z."/>
            <person name="Fiore M.F."/>
        </authorList>
    </citation>
    <scope>NUCLEOTIDE SEQUENCE [LARGE SCALE GENOMIC DNA]</scope>
    <source>
        <strain evidence="5">CCIBt3563</strain>
    </source>
</reference>
<dbReference type="AlphaFoldDB" id="A0A7S6REQ4"/>
<accession>A0A7S6REQ4</accession>
<evidence type="ECO:0000256" key="2">
    <source>
        <dbReference type="ARBA" id="ARBA00022840"/>
    </source>
</evidence>
<keyword evidence="3" id="KW-0175">Coiled coil</keyword>
<dbReference type="PANTHER" id="PTHR43384:SF6">
    <property type="entry name" value="SEPTUM SITE-DETERMINING PROTEIN MIND HOMOLOG, CHLOROPLASTIC"/>
    <property type="match status" value="1"/>
</dbReference>
<evidence type="ECO:0000313" key="4">
    <source>
        <dbReference type="EMBL" id="QOV23539.1"/>
    </source>
</evidence>
<dbReference type="GO" id="GO:0051782">
    <property type="term" value="P:negative regulation of cell division"/>
    <property type="evidence" value="ECO:0007669"/>
    <property type="project" value="TreeGrafter"/>
</dbReference>
<dbReference type="InterPro" id="IPR027417">
    <property type="entry name" value="P-loop_NTPase"/>
</dbReference>
<evidence type="ECO:0000256" key="3">
    <source>
        <dbReference type="SAM" id="Coils"/>
    </source>
</evidence>
<name>A0A7S6REQ4_9CYAN</name>
<evidence type="ECO:0000313" key="5">
    <source>
        <dbReference type="Proteomes" id="UP000593846"/>
    </source>
</evidence>
<organism evidence="4 5">
    <name type="scientific">Anabaenopsis elenkinii CCIBt3563</name>
    <dbReference type="NCBI Taxonomy" id="2779889"/>
    <lineage>
        <taxon>Bacteria</taxon>
        <taxon>Bacillati</taxon>
        <taxon>Cyanobacteriota</taxon>
        <taxon>Cyanophyceae</taxon>
        <taxon>Nostocales</taxon>
        <taxon>Nodulariaceae</taxon>
        <taxon>Anabaenopsis</taxon>
    </lineage>
</organism>
<keyword evidence="5" id="KW-1185">Reference proteome</keyword>
<protein>
    <submittedName>
        <fullName evidence="4">ParA family protein</fullName>
    </submittedName>
</protein>
<dbReference type="GO" id="GO:0005524">
    <property type="term" value="F:ATP binding"/>
    <property type="evidence" value="ECO:0007669"/>
    <property type="project" value="UniProtKB-KW"/>
</dbReference>
<dbReference type="KEGG" id="aee:IM676_04335"/>
<dbReference type="GO" id="GO:0005829">
    <property type="term" value="C:cytosol"/>
    <property type="evidence" value="ECO:0007669"/>
    <property type="project" value="TreeGrafter"/>
</dbReference>
<dbReference type="PANTHER" id="PTHR43384">
    <property type="entry name" value="SEPTUM SITE-DETERMINING PROTEIN MIND HOMOLOG, CHLOROPLASTIC-RELATED"/>
    <property type="match status" value="1"/>
</dbReference>
<dbReference type="GO" id="GO:0016887">
    <property type="term" value="F:ATP hydrolysis activity"/>
    <property type="evidence" value="ECO:0007669"/>
    <property type="project" value="TreeGrafter"/>
</dbReference>
<proteinExistence type="predicted"/>
<evidence type="ECO:0000256" key="1">
    <source>
        <dbReference type="ARBA" id="ARBA00022741"/>
    </source>
</evidence>
<dbReference type="SUPFAM" id="SSF52540">
    <property type="entry name" value="P-loop containing nucleoside triphosphate hydrolases"/>
    <property type="match status" value="1"/>
</dbReference>